<sequence length="122" mass="12651">MLLALGTILAALGPIQTAEAQKSKTTFVIPPSQLEKMAKQKDISTGSYTGDAVIGIGVSALNAYVGGGVAVTVGMLNDAIDKQRTLAKTALKKGNVGLKVYAIQNPGGYPALDTQKVEFVKM</sequence>
<protein>
    <submittedName>
        <fullName evidence="1">Uncharacterized protein</fullName>
    </submittedName>
</protein>
<keyword evidence="1" id="KW-0614">Plasmid</keyword>
<evidence type="ECO:0000313" key="2">
    <source>
        <dbReference type="Proteomes" id="UP000250174"/>
    </source>
</evidence>
<dbReference type="Proteomes" id="UP000250174">
    <property type="component" value="Unassembled WGS sequence"/>
</dbReference>
<evidence type="ECO:0000313" key="1">
    <source>
        <dbReference type="EMBL" id="RAS80703.1"/>
    </source>
</evidence>
<name>A0AAX1QEB2_9BACI</name>
<geneLocation type="plasmid" evidence="1">
    <name>pBEH3</name>
</geneLocation>
<comment type="caution">
    <text evidence="1">The sequence shown here is derived from an EMBL/GenBank/DDBJ whole genome shotgun (WGS) entry which is preliminary data.</text>
</comment>
<reference evidence="1 2" key="1">
    <citation type="submission" date="2016-03" db="EMBL/GenBank/DDBJ databases">
        <title>Comparison of Bacillus endophyticus and B. anthracis characteristics using whole genome sequence analysis and microbiological techniques.</title>
        <authorList>
            <person name="Lekota K.E."/>
            <person name="Mafofo J."/>
            <person name="Rees J."/>
            <person name="Muchadeyi F.C."/>
            <person name="Madoroba E."/>
            <person name="Van Heerden H."/>
        </authorList>
    </citation>
    <scope>NUCLEOTIDE SEQUENCE [LARGE SCALE GENOMIC DNA]</scope>
    <source>
        <strain evidence="1 2">3631_10C</strain>
        <plasmid evidence="1">pBEH3</plasmid>
    </source>
</reference>
<dbReference type="AlphaFoldDB" id="A0AAX1QEB2"/>
<accession>A0AAX1QEB2</accession>
<organism evidence="1 2">
    <name type="scientific">Priestia endophytica</name>
    <dbReference type="NCBI Taxonomy" id="135735"/>
    <lineage>
        <taxon>Bacteria</taxon>
        <taxon>Bacillati</taxon>
        <taxon>Bacillota</taxon>
        <taxon>Bacilli</taxon>
        <taxon>Bacillales</taxon>
        <taxon>Bacillaceae</taxon>
        <taxon>Priestia</taxon>
    </lineage>
</organism>
<proteinExistence type="predicted"/>
<gene>
    <name evidence="1" type="ORF">A3864_04060</name>
</gene>
<dbReference type="EMBL" id="LVYK01000008">
    <property type="protein sequence ID" value="RAS80703.1"/>
    <property type="molecule type" value="Genomic_DNA"/>
</dbReference>